<dbReference type="RefSeq" id="WP_190939575.1">
    <property type="nucleotide sequence ID" value="NZ_JACJSI010000006.1"/>
</dbReference>
<reference evidence="1 2" key="1">
    <citation type="journal article" date="2020" name="ISME J.">
        <title>Comparative genomics reveals insights into cyanobacterial evolution and habitat adaptation.</title>
        <authorList>
            <person name="Chen M.Y."/>
            <person name="Teng W.K."/>
            <person name="Zhao L."/>
            <person name="Hu C.X."/>
            <person name="Zhou Y.K."/>
            <person name="Han B.P."/>
            <person name="Song L.R."/>
            <person name="Shu W.S."/>
        </authorList>
    </citation>
    <scope>NUCLEOTIDE SEQUENCE [LARGE SCALE GENOMIC DNA]</scope>
    <source>
        <strain evidence="1 2">FACHB-838</strain>
    </source>
</reference>
<dbReference type="Proteomes" id="UP000623440">
    <property type="component" value="Unassembled WGS sequence"/>
</dbReference>
<protein>
    <submittedName>
        <fullName evidence="1">Uncharacterized protein</fullName>
    </submittedName>
</protein>
<accession>A0ABR8DHN4</accession>
<keyword evidence="2" id="KW-1185">Reference proteome</keyword>
<sequence>MITPTIKRRSLNEISLLFVSPIRVVSAVGRKSNFKGQVISQSYRIILTPGSCTDAINRVSPNS</sequence>
<proteinExistence type="predicted"/>
<organism evidence="1 2">
    <name type="scientific">Nostoc flagelliforme FACHB-838</name>
    <dbReference type="NCBI Taxonomy" id="2692904"/>
    <lineage>
        <taxon>Bacteria</taxon>
        <taxon>Bacillati</taxon>
        <taxon>Cyanobacteriota</taxon>
        <taxon>Cyanophyceae</taxon>
        <taxon>Nostocales</taxon>
        <taxon>Nostocaceae</taxon>
        <taxon>Nostoc</taxon>
    </lineage>
</organism>
<gene>
    <name evidence="1" type="ORF">H6G97_04920</name>
</gene>
<evidence type="ECO:0000313" key="2">
    <source>
        <dbReference type="Proteomes" id="UP000623440"/>
    </source>
</evidence>
<name>A0ABR8DHN4_9NOSO</name>
<evidence type="ECO:0000313" key="1">
    <source>
        <dbReference type="EMBL" id="MBD2528946.1"/>
    </source>
</evidence>
<dbReference type="EMBL" id="JACJSI010000006">
    <property type="protein sequence ID" value="MBD2528946.1"/>
    <property type="molecule type" value="Genomic_DNA"/>
</dbReference>
<comment type="caution">
    <text evidence="1">The sequence shown here is derived from an EMBL/GenBank/DDBJ whole genome shotgun (WGS) entry which is preliminary data.</text>
</comment>